<evidence type="ECO:0000313" key="4">
    <source>
        <dbReference type="Proteomes" id="UP000002068"/>
    </source>
</evidence>
<accession>A0A0H3N5D6</accession>
<gene>
    <name evidence="3" type="primary">dpaA</name>
    <name evidence="3" type="ordered locus">CD196_2756</name>
</gene>
<dbReference type="Pfam" id="PF16924">
    <property type="entry name" value="DpaA_N"/>
    <property type="match status" value="1"/>
</dbReference>
<dbReference type="InterPro" id="IPR031629">
    <property type="entry name" value="DpaA_N"/>
</dbReference>
<dbReference type="AlphaFoldDB" id="A0A0H3N5D6"/>
<dbReference type="InterPro" id="IPR006151">
    <property type="entry name" value="Shikm_DH/Glu-tRNA_Rdtase"/>
</dbReference>
<dbReference type="Proteomes" id="UP000002068">
    <property type="component" value="Chromosome"/>
</dbReference>
<sequence>MNQCIDKNILYIVKEAYNMSNQYDITVIGGDLRQVYMVKKLINKGYSVVTYGISNEIINGIVGKSTSLAEALSKSSIILCPIPFTKNQVNIENTDDCLDATIDNLLINLSPNQILFGGNIPTKVCKFCEQHSIQIYDFMKMNDVAILNAVATAEGAIAEAIKRSIINIHQSNCLVLGYGRCAQILAKKLYALDANVCVGARNNDARSTANAFGYSSISLSQLDEKLLQFDYIFNTIPECILTKERLEKVSQEVTIIDIASSPGGVDYSVVKEVGINATLCLGLPGKYSPKTSGEILVNAIENIINERRD</sequence>
<organism evidence="3 4">
    <name type="scientific">Clostridioides difficile (strain CD196)</name>
    <name type="common">Peptoclostridium difficile</name>
    <dbReference type="NCBI Taxonomy" id="645462"/>
    <lineage>
        <taxon>Bacteria</taxon>
        <taxon>Bacillati</taxon>
        <taxon>Bacillota</taxon>
        <taxon>Clostridia</taxon>
        <taxon>Peptostreptococcales</taxon>
        <taxon>Peptostreptococcaceae</taxon>
        <taxon>Clostridioides</taxon>
    </lineage>
</organism>
<proteinExistence type="predicted"/>
<feature type="domain" description="Dipicolinate synthase subunit A N-terminal" evidence="2">
    <location>
        <begin position="25"/>
        <end position="139"/>
    </location>
</feature>
<dbReference type="InterPro" id="IPR036291">
    <property type="entry name" value="NAD(P)-bd_dom_sf"/>
</dbReference>
<evidence type="ECO:0000259" key="2">
    <source>
        <dbReference type="Pfam" id="PF16924"/>
    </source>
</evidence>
<dbReference type="SUPFAM" id="SSF51735">
    <property type="entry name" value="NAD(P)-binding Rossmann-fold domains"/>
    <property type="match status" value="1"/>
</dbReference>
<dbReference type="HOGENOM" id="CLU_082687_0_0_9"/>
<name>A0A0H3N5D6_CLODC</name>
<dbReference type="Gene3D" id="3.40.50.720">
    <property type="entry name" value="NAD(P)-binding Rossmann-like Domain"/>
    <property type="match status" value="1"/>
</dbReference>
<reference evidence="3 4" key="1">
    <citation type="journal article" date="2009" name="Genome Biol.">
        <title>Comparative genome and phenotypic analysis of Clostridium difficile 027 strains provides insight into the evolution of a hypervirulent bacterium.</title>
        <authorList>
            <person name="Stabler R.A."/>
            <person name="He M."/>
            <person name="Dawson L."/>
            <person name="Martin M."/>
            <person name="Valiente E."/>
            <person name="Corton C."/>
            <person name="Lawley T.D."/>
            <person name="Sebaihia M."/>
            <person name="Quail M.A."/>
            <person name="Rose G."/>
            <person name="Gerding D.N."/>
            <person name="Gibert M."/>
            <person name="Popoff M.R."/>
            <person name="Parkhill J."/>
            <person name="Dougan G."/>
            <person name="Wren B.W."/>
        </authorList>
    </citation>
    <scope>NUCLEOTIDE SEQUENCE [LARGE SCALE GENOMIC DNA]</scope>
    <source>
        <strain evidence="3 4">CD196</strain>
    </source>
</reference>
<evidence type="ECO:0000259" key="1">
    <source>
        <dbReference type="Pfam" id="PF01488"/>
    </source>
</evidence>
<evidence type="ECO:0000313" key="3">
    <source>
        <dbReference type="EMBL" id="CBA65358.1"/>
    </source>
</evidence>
<dbReference type="Pfam" id="PF01488">
    <property type="entry name" value="Shikimate_DH"/>
    <property type="match status" value="1"/>
</dbReference>
<dbReference type="KEGG" id="cdc:CD196_2756"/>
<protein>
    <submittedName>
        <fullName evidence="3">Dipicolinate synthase, A chain</fullName>
    </submittedName>
</protein>
<dbReference type="EMBL" id="FN538970">
    <property type="protein sequence ID" value="CBA65358.1"/>
    <property type="molecule type" value="Genomic_DNA"/>
</dbReference>
<dbReference type="NCBIfam" id="NF006162">
    <property type="entry name" value="PRK08306.1"/>
    <property type="match status" value="1"/>
</dbReference>
<feature type="domain" description="Quinate/shikimate 5-dehydrogenase/glutamyl-tRNA reductase" evidence="1">
    <location>
        <begin position="163"/>
        <end position="268"/>
    </location>
</feature>